<proteinExistence type="predicted"/>
<gene>
    <name evidence="2" type="ORF">UFOVP1111_35</name>
    <name evidence="3" type="ORF">UFOVP1380_40</name>
    <name evidence="1" type="ORF">UFOVP943_40</name>
</gene>
<dbReference type="Gene3D" id="1.10.3230.30">
    <property type="entry name" value="Phage gp6-like head-tail connector protein"/>
    <property type="match status" value="1"/>
</dbReference>
<protein>
    <submittedName>
        <fullName evidence="2">Gp6 domain containing protein</fullName>
    </submittedName>
</protein>
<organism evidence="2">
    <name type="scientific">uncultured Caudovirales phage</name>
    <dbReference type="NCBI Taxonomy" id="2100421"/>
    <lineage>
        <taxon>Viruses</taxon>
        <taxon>Duplodnaviria</taxon>
        <taxon>Heunggongvirae</taxon>
        <taxon>Uroviricota</taxon>
        <taxon>Caudoviricetes</taxon>
        <taxon>Peduoviridae</taxon>
        <taxon>Maltschvirus</taxon>
        <taxon>Maltschvirus maltsch</taxon>
    </lineage>
</organism>
<reference evidence="2" key="1">
    <citation type="submission" date="2020-05" db="EMBL/GenBank/DDBJ databases">
        <authorList>
            <person name="Chiriac C."/>
            <person name="Salcher M."/>
            <person name="Ghai R."/>
            <person name="Kavagutti S V."/>
        </authorList>
    </citation>
    <scope>NUCLEOTIDE SEQUENCE</scope>
</reference>
<dbReference type="EMBL" id="LR796901">
    <property type="protein sequence ID" value="CAB4173458.1"/>
    <property type="molecule type" value="Genomic_DNA"/>
</dbReference>
<dbReference type="CDD" id="cd08054">
    <property type="entry name" value="gp6"/>
    <property type="match status" value="1"/>
</dbReference>
<dbReference type="EMBL" id="LR797058">
    <property type="protein sequence ID" value="CAB4184153.1"/>
    <property type="molecule type" value="Genomic_DNA"/>
</dbReference>
<sequence>MITNGYTTRNQIKAALRIGTADTIDDELIDNCAGAASRLIDGYCNRKFWAVGSATARVFQAEDSFYCSIDDISGTAITLQTSTNADGVFDTTWTPTDWQLEPLNGDLDGITWAYDKIRAVGDYLFPTVNANYGSQALVKVTANFGWPAIPEPVTQATIIQASRLFKRYDSPLGVAGFGDMGAIRVSRALDPDVAQLVEPYRRMRLFA</sequence>
<evidence type="ECO:0000313" key="2">
    <source>
        <dbReference type="EMBL" id="CAB4184153.1"/>
    </source>
</evidence>
<evidence type="ECO:0000313" key="1">
    <source>
        <dbReference type="EMBL" id="CAB4173458.1"/>
    </source>
</evidence>
<accession>A0A6J5QII6</accession>
<name>A0A6J5QII6_9CAUD</name>
<dbReference type="EMBL" id="LR797330">
    <property type="protein sequence ID" value="CAB4203361.1"/>
    <property type="molecule type" value="Genomic_DNA"/>
</dbReference>
<evidence type="ECO:0000313" key="3">
    <source>
        <dbReference type="EMBL" id="CAB4203361.1"/>
    </source>
</evidence>